<evidence type="ECO:0000313" key="2">
    <source>
        <dbReference type="EMBL" id="BAH46370.1"/>
    </source>
</evidence>
<dbReference type="HOGENOM" id="CLU_3248171_0_0_9"/>
<dbReference type="EMBL" id="AP008955">
    <property type="protein sequence ID" value="BAH46370.1"/>
    <property type="molecule type" value="Genomic_DNA"/>
</dbReference>
<sequence length="42" mass="4547">MSRWGKTVISKIVLADQGNDNRINGGQASLLIIIANVANMYT</sequence>
<dbReference type="KEGG" id="bbe:BBR47_53930"/>
<dbReference type="KEGG" id="bbe:BBR47_29010"/>
<name>C0Z721_BREBN</name>
<keyword evidence="3" id="KW-1185">Reference proteome</keyword>
<dbReference type="Proteomes" id="UP000001877">
    <property type="component" value="Chromosome"/>
</dbReference>
<evidence type="ECO:0000313" key="1">
    <source>
        <dbReference type="EMBL" id="BAH43878.1"/>
    </source>
</evidence>
<protein>
    <submittedName>
        <fullName evidence="2">Uncharacterized protein</fullName>
    </submittedName>
</protein>
<proteinExistence type="predicted"/>
<dbReference type="AlphaFoldDB" id="C0Z721"/>
<dbReference type="EMBL" id="AP008955">
    <property type="protein sequence ID" value="BAH43878.1"/>
    <property type="molecule type" value="Genomic_DNA"/>
</dbReference>
<organism evidence="2 3">
    <name type="scientific">Brevibacillus brevis (strain 47 / JCM 6285 / NBRC 100599)</name>
    <dbReference type="NCBI Taxonomy" id="358681"/>
    <lineage>
        <taxon>Bacteria</taxon>
        <taxon>Bacillati</taxon>
        <taxon>Bacillota</taxon>
        <taxon>Bacilli</taxon>
        <taxon>Bacillales</taxon>
        <taxon>Paenibacillaceae</taxon>
        <taxon>Brevibacillus</taxon>
    </lineage>
</organism>
<dbReference type="STRING" id="358681.BBR47_29010"/>
<accession>C0Z721</accession>
<reference evidence="2 3" key="1">
    <citation type="submission" date="2005-03" db="EMBL/GenBank/DDBJ databases">
        <title>Brevibacillus brevis strain 47, complete genome.</title>
        <authorList>
            <person name="Hosoyama A."/>
            <person name="Yamada R."/>
            <person name="Hongo Y."/>
            <person name="Terui Y."/>
            <person name="Ankai A."/>
            <person name="Masuyama W."/>
            <person name="Sekiguchi M."/>
            <person name="Takeda T."/>
            <person name="Asano K."/>
            <person name="Ohji S."/>
            <person name="Ichikawa N."/>
            <person name="Narita S."/>
            <person name="Aoki N."/>
            <person name="Miura H."/>
            <person name="Matsushita S."/>
            <person name="Sekigawa T."/>
            <person name="Yamagata H."/>
            <person name="Yoshikawa H."/>
            <person name="Udaka S."/>
            <person name="Tanikawa S."/>
            <person name="Fujita N."/>
        </authorList>
    </citation>
    <scope>NUCLEOTIDE SEQUENCE [LARGE SCALE GENOMIC DNA]</scope>
    <source>
        <strain evidence="3">47 / JCM 6285 / NBRC 100599</strain>
        <strain evidence="2">NBRC 100599</strain>
    </source>
</reference>
<gene>
    <name evidence="1" type="ordered locus">BBR47_29010</name>
    <name evidence="2" type="ordered locus">BBR47_53930</name>
</gene>
<evidence type="ECO:0000313" key="3">
    <source>
        <dbReference type="Proteomes" id="UP000001877"/>
    </source>
</evidence>